<dbReference type="InterPro" id="IPR027640">
    <property type="entry name" value="Kinesin-like_fam"/>
</dbReference>
<keyword evidence="2 7" id="KW-0493">Microtubule</keyword>
<comment type="similarity">
    <text evidence="1">Belongs to the TRAFAC class myosin-kinesin ATPase superfamily. Kinesin family. KIN-14 subfamily.</text>
</comment>
<keyword evidence="12" id="KW-1185">Reference proteome</keyword>
<dbReference type="InterPro" id="IPR001752">
    <property type="entry name" value="Kinesin_motor_dom"/>
</dbReference>
<dbReference type="GO" id="GO:0005874">
    <property type="term" value="C:microtubule"/>
    <property type="evidence" value="ECO:0007669"/>
    <property type="project" value="UniProtKB-KW"/>
</dbReference>
<dbReference type="GO" id="GO:0005524">
    <property type="term" value="F:ATP binding"/>
    <property type="evidence" value="ECO:0007669"/>
    <property type="project" value="UniProtKB-UniRule"/>
</dbReference>
<dbReference type="InterPro" id="IPR019821">
    <property type="entry name" value="Kinesin_motor_CS"/>
</dbReference>
<feature type="region of interest" description="Disordered" evidence="9">
    <location>
        <begin position="1"/>
        <end position="39"/>
    </location>
</feature>
<evidence type="ECO:0000256" key="7">
    <source>
        <dbReference type="RuleBase" id="RU000394"/>
    </source>
</evidence>
<keyword evidence="8" id="KW-0175">Coiled coil</keyword>
<keyword evidence="3 6" id="KW-0547">Nucleotide-binding</keyword>
<feature type="coiled-coil region" evidence="8">
    <location>
        <begin position="124"/>
        <end position="158"/>
    </location>
</feature>
<dbReference type="SMART" id="SM00129">
    <property type="entry name" value="KISc"/>
    <property type="match status" value="1"/>
</dbReference>
<dbReference type="GO" id="GO:0003777">
    <property type="term" value="F:microtubule motor activity"/>
    <property type="evidence" value="ECO:0007669"/>
    <property type="project" value="InterPro"/>
</dbReference>
<gene>
    <name evidence="11" type="primary">KAR3</name>
    <name evidence="11" type="ORF">MVES_003464</name>
</gene>
<keyword evidence="5 6" id="KW-0505">Motor protein</keyword>
<evidence type="ECO:0000256" key="3">
    <source>
        <dbReference type="ARBA" id="ARBA00022741"/>
    </source>
</evidence>
<proteinExistence type="inferred from homology"/>
<dbReference type="Proteomes" id="UP000232875">
    <property type="component" value="Unassembled WGS sequence"/>
</dbReference>
<dbReference type="InterPro" id="IPR036961">
    <property type="entry name" value="Kinesin_motor_dom_sf"/>
</dbReference>
<evidence type="ECO:0000256" key="2">
    <source>
        <dbReference type="ARBA" id="ARBA00022701"/>
    </source>
</evidence>
<organism evidence="11 12">
    <name type="scientific">Malassezia vespertilionis</name>
    <dbReference type="NCBI Taxonomy" id="2020962"/>
    <lineage>
        <taxon>Eukaryota</taxon>
        <taxon>Fungi</taxon>
        <taxon>Dikarya</taxon>
        <taxon>Basidiomycota</taxon>
        <taxon>Ustilaginomycotina</taxon>
        <taxon>Malasseziomycetes</taxon>
        <taxon>Malasseziales</taxon>
        <taxon>Malasseziaceae</taxon>
        <taxon>Malassezia</taxon>
    </lineage>
</organism>
<protein>
    <recommendedName>
        <fullName evidence="7">Kinesin-like protein</fullName>
    </recommendedName>
</protein>
<evidence type="ECO:0000313" key="12">
    <source>
        <dbReference type="Proteomes" id="UP000232875"/>
    </source>
</evidence>
<accession>A0A2N1J7W5</accession>
<name>A0A2N1J7W5_9BASI</name>
<evidence type="ECO:0000256" key="6">
    <source>
        <dbReference type="PROSITE-ProRule" id="PRU00283"/>
    </source>
</evidence>
<dbReference type="PROSITE" id="PS50067">
    <property type="entry name" value="KINESIN_MOTOR_2"/>
    <property type="match status" value="1"/>
</dbReference>
<evidence type="ECO:0000313" key="11">
    <source>
        <dbReference type="EMBL" id="PKI82651.1"/>
    </source>
</evidence>
<reference evidence="11 12" key="1">
    <citation type="submission" date="2017-10" db="EMBL/GenBank/DDBJ databases">
        <title>A novel species of cold-tolerant Malassezia isolated from bats.</title>
        <authorList>
            <person name="Lorch J.M."/>
            <person name="Palmer J.M."/>
            <person name="Vanderwolf K.J."/>
            <person name="Schmidt K.Z."/>
            <person name="Verant M.L."/>
            <person name="Weller T.J."/>
            <person name="Blehert D.S."/>
        </authorList>
    </citation>
    <scope>NUCLEOTIDE SEQUENCE [LARGE SCALE GENOMIC DNA]</scope>
    <source>
        <strain evidence="11 12">NWHC:44797-103</strain>
    </source>
</reference>
<dbReference type="Gene3D" id="3.40.850.10">
    <property type="entry name" value="Kinesin motor domain"/>
    <property type="match status" value="1"/>
</dbReference>
<dbReference type="STRING" id="2020962.A0A2N1J7W5"/>
<evidence type="ECO:0000256" key="4">
    <source>
        <dbReference type="ARBA" id="ARBA00022840"/>
    </source>
</evidence>
<feature type="domain" description="Kinesin motor" evidence="10">
    <location>
        <begin position="228"/>
        <end position="576"/>
    </location>
</feature>
<feature type="binding site" evidence="6">
    <location>
        <begin position="320"/>
        <end position="327"/>
    </location>
    <ligand>
        <name>ATP</name>
        <dbReference type="ChEBI" id="CHEBI:30616"/>
    </ligand>
</feature>
<sequence>MERASTAHGQLSPSKTRAQAKRKYIASHVPRGALENETNRVGARRVLPSEPDPHNRSLLHGLFHVEAQRREATKMRDQEEQEEQTVRLKQQDQVLSAQRKSANANRAPASSWRGVSDYEYELLRAEQDKVRKALELEVEAQRAEIRTLQEEKSAQSAAHAALLDEVASLRANAALLMRQLATHDDRSRAMQTEAEEIKARNAHLEQELCAAETLRRKLHNQVQELRGNVRVYARVRPPRAGHDGDLAEAEIRFPDGMLATQLEVVANAESATGAATKRTHAFAFDRVFPPSATQKDVFVEVSALMQSVLDGYNTTIFAYGQTGSGKTHTLEGGAEMPSSAIVHDTAGLIPRAMHMVWQVAEKLRAQGWEYEFEAQMLQIYLDHIYDLLGTAASDKEKHEVRHTATHTSVSNTVTVPMHGPQDVFSLLECAKKRRQVAATLMNERSSRSHSVFMLRVRGKNSSTNETSDATLNLVDLAGSERLAASGSANDPTRLKEAQSINKSLSSLADVIAALGNGPNGGAARHVPYRNSTLTWLLKNSLGGNAKTLMLLALSPMAAHLSETLCSLRFATKVHGTHVGQARANKSGAGDR</sequence>
<keyword evidence="4 6" id="KW-0067">ATP-binding</keyword>
<evidence type="ECO:0000256" key="1">
    <source>
        <dbReference type="ARBA" id="ARBA00010899"/>
    </source>
</evidence>
<dbReference type="AlphaFoldDB" id="A0A2N1J7W5"/>
<dbReference type="EMBL" id="KZ454994">
    <property type="protein sequence ID" value="PKI82651.1"/>
    <property type="molecule type" value="Genomic_DNA"/>
</dbReference>
<dbReference type="PANTHER" id="PTHR47972">
    <property type="entry name" value="KINESIN-LIKE PROTEIN KLP-3"/>
    <property type="match status" value="1"/>
</dbReference>
<dbReference type="Pfam" id="PF00225">
    <property type="entry name" value="Kinesin"/>
    <property type="match status" value="1"/>
</dbReference>
<feature type="compositionally biased region" description="Polar residues" evidence="9">
    <location>
        <begin position="7"/>
        <end position="17"/>
    </location>
</feature>
<dbReference type="OrthoDB" id="3176171at2759"/>
<dbReference type="PANTHER" id="PTHR47972:SF45">
    <property type="entry name" value="PROTEIN CLARET SEGREGATIONAL"/>
    <property type="match status" value="1"/>
</dbReference>
<evidence type="ECO:0000256" key="8">
    <source>
        <dbReference type="SAM" id="Coils"/>
    </source>
</evidence>
<dbReference type="PROSITE" id="PS00411">
    <property type="entry name" value="KINESIN_MOTOR_1"/>
    <property type="match status" value="1"/>
</dbReference>
<feature type="region of interest" description="Disordered" evidence="9">
    <location>
        <begin position="70"/>
        <end position="111"/>
    </location>
</feature>
<dbReference type="GO" id="GO:0008017">
    <property type="term" value="F:microtubule binding"/>
    <property type="evidence" value="ECO:0007669"/>
    <property type="project" value="InterPro"/>
</dbReference>
<dbReference type="PRINTS" id="PR00380">
    <property type="entry name" value="KINESINHEAVY"/>
</dbReference>
<evidence type="ECO:0000259" key="10">
    <source>
        <dbReference type="PROSITE" id="PS50067"/>
    </source>
</evidence>
<feature type="compositionally biased region" description="Basic and acidic residues" evidence="9">
    <location>
        <begin position="70"/>
        <end position="90"/>
    </location>
</feature>
<evidence type="ECO:0000256" key="9">
    <source>
        <dbReference type="SAM" id="MobiDB-lite"/>
    </source>
</evidence>
<dbReference type="SUPFAM" id="SSF52540">
    <property type="entry name" value="P-loop containing nucleoside triphosphate hydrolases"/>
    <property type="match status" value="1"/>
</dbReference>
<feature type="compositionally biased region" description="Polar residues" evidence="9">
    <location>
        <begin position="91"/>
        <end position="104"/>
    </location>
</feature>
<dbReference type="InterPro" id="IPR027417">
    <property type="entry name" value="P-loop_NTPase"/>
</dbReference>
<evidence type="ECO:0000256" key="5">
    <source>
        <dbReference type="ARBA" id="ARBA00023175"/>
    </source>
</evidence>
<dbReference type="GO" id="GO:0007018">
    <property type="term" value="P:microtubule-based movement"/>
    <property type="evidence" value="ECO:0007669"/>
    <property type="project" value="InterPro"/>
</dbReference>